<dbReference type="Gene3D" id="3.30.70.2330">
    <property type="match status" value="1"/>
</dbReference>
<dbReference type="EMBL" id="SUTE01000027">
    <property type="protein sequence ID" value="MBE6504742.1"/>
    <property type="molecule type" value="Genomic_DNA"/>
</dbReference>
<dbReference type="SUPFAM" id="SSF48452">
    <property type="entry name" value="TPR-like"/>
    <property type="match status" value="1"/>
</dbReference>
<keyword evidence="3" id="KW-0472">Membrane</keyword>
<sequence length="326" mass="38336">MGRKWQIGDPVDYSTDGWMDAQNWNSGYYIIDDEPVNKNSKRDEYLEKARHHFYMKNNKKEALDYVNLALDLDNKHARSWELKAIILGSMKRYEESDKCYKRSLQLNQTDSVRDNRAKMLYEWAINLVQESKESYDPLKKLNEAEEKITTAINTLPDENNNKNIDKYLNLKDSISSSINMEKEYSNNFKTLREYDSSELFTITGNDFCDNHSCFTPGTPYRLVKEPNNEFDPDAIAVYFKDEKIGYVANSFPISHELTAKASELWDKIPDNAEAEYLFTLKKTWEKLSDWKIYIINEIEYILLINLFFSIFFYVSNNPGQTYISNP</sequence>
<protein>
    <submittedName>
        <fullName evidence="5">Peptide transporter</fullName>
    </submittedName>
</protein>
<dbReference type="GO" id="GO:0003676">
    <property type="term" value="F:nucleic acid binding"/>
    <property type="evidence" value="ECO:0007669"/>
    <property type="project" value="InterPro"/>
</dbReference>
<keyword evidence="2" id="KW-0378">Hydrolase</keyword>
<keyword evidence="3" id="KW-1133">Transmembrane helix</keyword>
<evidence type="ECO:0000313" key="5">
    <source>
        <dbReference type="EMBL" id="MBE6504742.1"/>
    </source>
</evidence>
<feature type="transmembrane region" description="Helical" evidence="3">
    <location>
        <begin position="292"/>
        <end position="314"/>
    </location>
</feature>
<proteinExistence type="predicted"/>
<reference evidence="5" key="1">
    <citation type="submission" date="2019-04" db="EMBL/GenBank/DDBJ databases">
        <title>Evolution of Biomass-Degrading Anaerobic Consortia Revealed by Metagenomics.</title>
        <authorList>
            <person name="Peng X."/>
        </authorList>
    </citation>
    <scope>NUCLEOTIDE SEQUENCE</scope>
    <source>
        <strain evidence="5">SIG12</strain>
    </source>
</reference>
<evidence type="ECO:0000256" key="3">
    <source>
        <dbReference type="SAM" id="Phobius"/>
    </source>
</evidence>
<dbReference type="SMART" id="SM00028">
    <property type="entry name" value="TPR"/>
    <property type="match status" value="2"/>
</dbReference>
<feature type="domain" description="HIRAN" evidence="4">
    <location>
        <begin position="200"/>
        <end position="249"/>
    </location>
</feature>
<dbReference type="GO" id="GO:0016818">
    <property type="term" value="F:hydrolase activity, acting on acid anhydrides, in phosphorus-containing anhydrides"/>
    <property type="evidence" value="ECO:0007669"/>
    <property type="project" value="InterPro"/>
</dbReference>
<dbReference type="Gene3D" id="1.25.40.10">
    <property type="entry name" value="Tetratricopeptide repeat domain"/>
    <property type="match status" value="1"/>
</dbReference>
<dbReference type="AlphaFoldDB" id="A0A8T3VC81"/>
<gene>
    <name evidence="5" type="ORF">E7Z73_03215</name>
</gene>
<evidence type="ECO:0000256" key="1">
    <source>
        <dbReference type="ARBA" id="ARBA00022723"/>
    </source>
</evidence>
<dbReference type="RefSeq" id="WP_303736387.1">
    <property type="nucleotide sequence ID" value="NZ_SUTE01000027.1"/>
</dbReference>
<dbReference type="Proteomes" id="UP000762703">
    <property type="component" value="Unassembled WGS sequence"/>
</dbReference>
<dbReference type="InterPro" id="IPR019734">
    <property type="entry name" value="TPR_rpt"/>
</dbReference>
<dbReference type="GO" id="GO:0008270">
    <property type="term" value="F:zinc ion binding"/>
    <property type="evidence" value="ECO:0007669"/>
    <property type="project" value="InterPro"/>
</dbReference>
<keyword evidence="3" id="KW-0812">Transmembrane</keyword>
<organism evidence="5 6">
    <name type="scientific">Methanobrevibacter millerae</name>
    <dbReference type="NCBI Taxonomy" id="230361"/>
    <lineage>
        <taxon>Archaea</taxon>
        <taxon>Methanobacteriati</taxon>
        <taxon>Methanobacteriota</taxon>
        <taxon>Methanomada group</taxon>
        <taxon>Methanobacteria</taxon>
        <taxon>Methanobacteriales</taxon>
        <taxon>Methanobacteriaceae</taxon>
        <taxon>Methanobrevibacter</taxon>
    </lineage>
</organism>
<dbReference type="InterPro" id="IPR014905">
    <property type="entry name" value="HIRAN"/>
</dbReference>
<accession>A0A8T3VC81</accession>
<keyword evidence="1" id="KW-0479">Metal-binding</keyword>
<name>A0A8T3VC81_9EURY</name>
<dbReference type="InterPro" id="IPR011990">
    <property type="entry name" value="TPR-like_helical_dom_sf"/>
</dbReference>
<comment type="caution">
    <text evidence="5">The sequence shown here is derived from an EMBL/GenBank/DDBJ whole genome shotgun (WGS) entry which is preliminary data.</text>
</comment>
<evidence type="ECO:0000313" key="6">
    <source>
        <dbReference type="Proteomes" id="UP000762703"/>
    </source>
</evidence>
<evidence type="ECO:0000259" key="4">
    <source>
        <dbReference type="Pfam" id="PF08797"/>
    </source>
</evidence>
<dbReference type="Pfam" id="PF08797">
    <property type="entry name" value="HIRAN"/>
    <property type="match status" value="1"/>
</dbReference>
<evidence type="ECO:0000256" key="2">
    <source>
        <dbReference type="ARBA" id="ARBA00022801"/>
    </source>
</evidence>